<evidence type="ECO:0000313" key="8">
    <source>
        <dbReference type="Proteomes" id="UP000053573"/>
    </source>
</evidence>
<dbReference type="GO" id="GO:0016020">
    <property type="term" value="C:membrane"/>
    <property type="evidence" value="ECO:0007669"/>
    <property type="project" value="UniProtKB-SubCell"/>
</dbReference>
<evidence type="ECO:0000256" key="6">
    <source>
        <dbReference type="SAM" id="Phobius"/>
    </source>
</evidence>
<keyword evidence="8" id="KW-1185">Reference proteome</keyword>
<reference evidence="8" key="1">
    <citation type="journal article" date="2015" name="PLoS Genet.">
        <title>The dynamic genome and transcriptome of the human fungal pathogen Blastomyces and close relative Emmonsia.</title>
        <authorList>
            <person name="Munoz J.F."/>
            <person name="Gauthier G.M."/>
            <person name="Desjardins C.A."/>
            <person name="Gallo J.E."/>
            <person name="Holder J."/>
            <person name="Sullivan T.D."/>
            <person name="Marty A.J."/>
            <person name="Carmen J.C."/>
            <person name="Chen Z."/>
            <person name="Ding L."/>
            <person name="Gujja S."/>
            <person name="Magrini V."/>
            <person name="Misas E."/>
            <person name="Mitreva M."/>
            <person name="Priest M."/>
            <person name="Saif S."/>
            <person name="Whiston E.A."/>
            <person name="Young S."/>
            <person name="Zeng Q."/>
            <person name="Goldman W.E."/>
            <person name="Mardis E.R."/>
            <person name="Taylor J.W."/>
            <person name="McEwen J.G."/>
            <person name="Clay O.K."/>
            <person name="Klein B.S."/>
            <person name="Cuomo C.A."/>
        </authorList>
    </citation>
    <scope>NUCLEOTIDE SEQUENCE [LARGE SCALE GENOMIC DNA]</scope>
    <source>
        <strain evidence="8">UAMH 139</strain>
    </source>
</reference>
<evidence type="ECO:0000256" key="3">
    <source>
        <dbReference type="ARBA" id="ARBA00022692"/>
    </source>
</evidence>
<dbReference type="PANTHER" id="PTHR45649">
    <property type="entry name" value="AMINO-ACID PERMEASE BAT1"/>
    <property type="match status" value="1"/>
</dbReference>
<feature type="transmembrane region" description="Helical" evidence="6">
    <location>
        <begin position="207"/>
        <end position="225"/>
    </location>
</feature>
<evidence type="ECO:0000256" key="2">
    <source>
        <dbReference type="ARBA" id="ARBA00022448"/>
    </source>
</evidence>
<comment type="caution">
    <text evidence="7">The sequence shown here is derived from an EMBL/GenBank/DDBJ whole genome shotgun (WGS) entry which is preliminary data.</text>
</comment>
<keyword evidence="2" id="KW-0813">Transport</keyword>
<feature type="transmembrane region" description="Helical" evidence="6">
    <location>
        <begin position="53"/>
        <end position="77"/>
    </location>
</feature>
<evidence type="ECO:0008006" key="9">
    <source>
        <dbReference type="Google" id="ProtNLM"/>
    </source>
</evidence>
<evidence type="ECO:0000256" key="5">
    <source>
        <dbReference type="ARBA" id="ARBA00023136"/>
    </source>
</evidence>
<dbReference type="GO" id="GO:0022857">
    <property type="term" value="F:transmembrane transporter activity"/>
    <property type="evidence" value="ECO:0007669"/>
    <property type="project" value="InterPro"/>
</dbReference>
<keyword evidence="3 6" id="KW-0812">Transmembrane</keyword>
<feature type="transmembrane region" description="Helical" evidence="6">
    <location>
        <begin position="340"/>
        <end position="361"/>
    </location>
</feature>
<organism evidence="7 8">
    <name type="scientific">Blastomyces silverae</name>
    <dbReference type="NCBI Taxonomy" id="2060906"/>
    <lineage>
        <taxon>Eukaryota</taxon>
        <taxon>Fungi</taxon>
        <taxon>Dikarya</taxon>
        <taxon>Ascomycota</taxon>
        <taxon>Pezizomycotina</taxon>
        <taxon>Eurotiomycetes</taxon>
        <taxon>Eurotiomycetidae</taxon>
        <taxon>Onygenales</taxon>
        <taxon>Ajellomycetaceae</taxon>
        <taxon>Blastomyces</taxon>
    </lineage>
</organism>
<keyword evidence="4 6" id="KW-1133">Transmembrane helix</keyword>
<gene>
    <name evidence="7" type="ORF">EMPG_11200</name>
</gene>
<feature type="transmembrane region" description="Helical" evidence="6">
    <location>
        <begin position="245"/>
        <end position="268"/>
    </location>
</feature>
<comment type="subcellular location">
    <subcellularLocation>
        <location evidence="1">Membrane</location>
        <topology evidence="1">Multi-pass membrane protein</topology>
    </subcellularLocation>
</comment>
<dbReference type="PIRSF" id="PIRSF006060">
    <property type="entry name" value="AA_transporter"/>
    <property type="match status" value="1"/>
</dbReference>
<feature type="transmembrane region" description="Helical" evidence="6">
    <location>
        <begin position="464"/>
        <end position="483"/>
    </location>
</feature>
<evidence type="ECO:0000256" key="1">
    <source>
        <dbReference type="ARBA" id="ARBA00004141"/>
    </source>
</evidence>
<feature type="transmembrane region" description="Helical" evidence="6">
    <location>
        <begin position="289"/>
        <end position="309"/>
    </location>
</feature>
<dbReference type="PANTHER" id="PTHR45649:SF6">
    <property type="entry name" value="GABA-SPECIFIC PERMEASE"/>
    <property type="match status" value="1"/>
</dbReference>
<proteinExistence type="predicted"/>
<feature type="transmembrane region" description="Helical" evidence="6">
    <location>
        <begin position="495"/>
        <end position="514"/>
    </location>
</feature>
<feature type="transmembrane region" description="Helical" evidence="6">
    <location>
        <begin position="83"/>
        <end position="102"/>
    </location>
</feature>
<dbReference type="InterPro" id="IPR002293">
    <property type="entry name" value="AA/rel_permease1"/>
</dbReference>
<keyword evidence="5 6" id="KW-0472">Membrane</keyword>
<dbReference type="OrthoDB" id="4476201at2759"/>
<feature type="transmembrane region" description="Helical" evidence="6">
    <location>
        <begin position="134"/>
        <end position="156"/>
    </location>
</feature>
<accession>A0A0H1B2Q6</accession>
<dbReference type="Pfam" id="PF13520">
    <property type="entry name" value="AA_permease_2"/>
    <property type="match status" value="1"/>
</dbReference>
<dbReference type="AlphaFoldDB" id="A0A0H1B2Q6"/>
<evidence type="ECO:0000313" key="7">
    <source>
        <dbReference type="EMBL" id="KLJ05328.1"/>
    </source>
</evidence>
<dbReference type="EMBL" id="LDEV01003703">
    <property type="protein sequence ID" value="KLJ05328.1"/>
    <property type="molecule type" value="Genomic_DNA"/>
</dbReference>
<name>A0A0H1B2Q6_9EURO</name>
<feature type="transmembrane region" description="Helical" evidence="6">
    <location>
        <begin position="397"/>
        <end position="416"/>
    </location>
</feature>
<protein>
    <recommendedName>
        <fullName evidence="9">GABA permease</fullName>
    </recommendedName>
</protein>
<dbReference type="STRING" id="2060906.A0A0H1B2Q6"/>
<sequence>MHDKQPSPPVKGIRGSDDDLMIRTDSELAEPLDAELLATMGYKQELRRHYSSIQIFAIAFSIMGLVPSIAATLSFSLPAGPVGMVWGWFIASGFIFVVGLAMSDLASSLPTSGGLYWWTHYFAPEKFRKPLSFLVGYSNTIGLIGGTCSIDYGFALMLLSIPSIAYDGEWSASSPVVYGVFVGCVITHAIVATFASNVMHRIQTGVIIANFTLVIATIIALPVGKSRTEQGLNSGSYVFTHGENLSAWPTGWAFMLAWLSPIWTIGGIDSCVHMSEEARNAAKAVPRGILGSISACWVFGFITVCMVATSMNRDIGALMDTPFGQPMAQIYYDALGKRGALGFMVVLTCLQYCMGLSLLVAASRQSWAFARDGALPFSNFFRKLQTQSSFRLQPIRTVWGCAFTAIILGLICLINVTAANALFSLGSSGNALAWAIPIFCRIAWGQHKFKPGPFYTGNFFSRPIAIIALLYLAFEITICMFPLQGPSPTADLMNYTIVVNGTLWGSSLVYYFLFARRWFTGPKTTLDK</sequence>
<dbReference type="Gene3D" id="1.20.1740.10">
    <property type="entry name" value="Amino acid/polyamine transporter I"/>
    <property type="match status" value="1"/>
</dbReference>
<feature type="transmembrane region" description="Helical" evidence="6">
    <location>
        <begin position="422"/>
        <end position="444"/>
    </location>
</feature>
<feature type="transmembrane region" description="Helical" evidence="6">
    <location>
        <begin position="176"/>
        <end position="195"/>
    </location>
</feature>
<dbReference type="Proteomes" id="UP000053573">
    <property type="component" value="Unassembled WGS sequence"/>
</dbReference>
<evidence type="ECO:0000256" key="4">
    <source>
        <dbReference type="ARBA" id="ARBA00022989"/>
    </source>
</evidence>